<dbReference type="PANTHER" id="PTHR43364:SF4">
    <property type="entry name" value="NAD(P)-LINKED OXIDOREDUCTASE SUPERFAMILY PROTEIN"/>
    <property type="match status" value="1"/>
</dbReference>
<keyword evidence="4" id="KW-1185">Reference proteome</keyword>
<proteinExistence type="predicted"/>
<feature type="domain" description="NADP-dependent oxidoreductase" evidence="2">
    <location>
        <begin position="17"/>
        <end position="308"/>
    </location>
</feature>
<organism evidence="3 4">
    <name type="scientific">Streptodolium elevatio</name>
    <dbReference type="NCBI Taxonomy" id="3157996"/>
    <lineage>
        <taxon>Bacteria</taxon>
        <taxon>Bacillati</taxon>
        <taxon>Actinomycetota</taxon>
        <taxon>Actinomycetes</taxon>
        <taxon>Kitasatosporales</taxon>
        <taxon>Streptomycetaceae</taxon>
        <taxon>Streptodolium</taxon>
    </lineage>
</organism>
<dbReference type="Pfam" id="PF00248">
    <property type="entry name" value="Aldo_ket_red"/>
    <property type="match status" value="1"/>
</dbReference>
<dbReference type="SUPFAM" id="SSF51430">
    <property type="entry name" value="NAD(P)-linked oxidoreductase"/>
    <property type="match status" value="1"/>
</dbReference>
<dbReference type="InterPro" id="IPR050523">
    <property type="entry name" value="AKR_Detox_Biosynth"/>
</dbReference>
<evidence type="ECO:0000313" key="3">
    <source>
        <dbReference type="EMBL" id="MEU8139078.1"/>
    </source>
</evidence>
<protein>
    <submittedName>
        <fullName evidence="3">Aldo/keto reductase</fullName>
    </submittedName>
</protein>
<comment type="caution">
    <text evidence="3">The sequence shown here is derived from an EMBL/GenBank/DDBJ whole genome shotgun (WGS) entry which is preliminary data.</text>
</comment>
<name>A0ABV3DTJ4_9ACTN</name>
<evidence type="ECO:0000313" key="4">
    <source>
        <dbReference type="Proteomes" id="UP001551482"/>
    </source>
</evidence>
<evidence type="ECO:0000259" key="2">
    <source>
        <dbReference type="Pfam" id="PF00248"/>
    </source>
</evidence>
<evidence type="ECO:0000256" key="1">
    <source>
        <dbReference type="ARBA" id="ARBA00023002"/>
    </source>
</evidence>
<dbReference type="InterPro" id="IPR036812">
    <property type="entry name" value="NAD(P)_OxRdtase_dom_sf"/>
</dbReference>
<reference evidence="3 4" key="1">
    <citation type="submission" date="2024-06" db="EMBL/GenBank/DDBJ databases">
        <title>The Natural Products Discovery Center: Release of the First 8490 Sequenced Strains for Exploring Actinobacteria Biosynthetic Diversity.</title>
        <authorList>
            <person name="Kalkreuter E."/>
            <person name="Kautsar S.A."/>
            <person name="Yang D."/>
            <person name="Bader C.D."/>
            <person name="Teijaro C.N."/>
            <person name="Fluegel L."/>
            <person name="Davis C.M."/>
            <person name="Simpson J.R."/>
            <person name="Lauterbach L."/>
            <person name="Steele A.D."/>
            <person name="Gui C."/>
            <person name="Meng S."/>
            <person name="Li G."/>
            <person name="Viehrig K."/>
            <person name="Ye F."/>
            <person name="Su P."/>
            <person name="Kiefer A.F."/>
            <person name="Nichols A."/>
            <person name="Cepeda A.J."/>
            <person name="Yan W."/>
            <person name="Fan B."/>
            <person name="Jiang Y."/>
            <person name="Adhikari A."/>
            <person name="Zheng C.-J."/>
            <person name="Schuster L."/>
            <person name="Cowan T.M."/>
            <person name="Smanski M.J."/>
            <person name="Chevrette M.G."/>
            <person name="De Carvalho L.P.S."/>
            <person name="Shen B."/>
        </authorList>
    </citation>
    <scope>NUCLEOTIDE SEQUENCE [LARGE SCALE GENOMIC DNA]</scope>
    <source>
        <strain evidence="3 4">NPDC048946</strain>
    </source>
</reference>
<dbReference type="PRINTS" id="PR00069">
    <property type="entry name" value="ALDKETRDTASE"/>
</dbReference>
<dbReference type="PANTHER" id="PTHR43364">
    <property type="entry name" value="NADH-SPECIFIC METHYLGLYOXAL REDUCTASE-RELATED"/>
    <property type="match status" value="1"/>
</dbReference>
<dbReference type="InterPro" id="IPR020471">
    <property type="entry name" value="AKR"/>
</dbReference>
<sequence length="312" mass="32758">MLQYSSVGRSGLKVSSLGLGCNNFGMKIDQAAATEVVDAALDAGITLFDTADIYAKGQSEELLGKALGGRRDDVVIASKFGAPIAPGPYGGGSSRRHIIRACEDSLRRLGTDYIDLYYQHYPDPETPIDETLHAMDDLVRAGKVRYTAASNLAAWQLADAVHVGRANSLGQFLAVQAEWNLLTRDAERELVPAAAQFGVGVIPYFPLASGLLTGKYRQGADYPEGSRLASLPYFTSVATPENFAAVERLRKVADNAGLTMVGAALSWLAAQPTVPSVLVGATSAAQVAANAEALTELTPDLLAAIESAAAGS</sequence>
<gene>
    <name evidence="3" type="ORF">AB0C36_36970</name>
</gene>
<keyword evidence="1" id="KW-0560">Oxidoreductase</keyword>
<dbReference type="Proteomes" id="UP001551482">
    <property type="component" value="Unassembled WGS sequence"/>
</dbReference>
<dbReference type="Gene3D" id="3.20.20.100">
    <property type="entry name" value="NADP-dependent oxidoreductase domain"/>
    <property type="match status" value="1"/>
</dbReference>
<accession>A0ABV3DTJ4</accession>
<dbReference type="InterPro" id="IPR023210">
    <property type="entry name" value="NADP_OxRdtase_dom"/>
</dbReference>
<dbReference type="EMBL" id="JBEZFP010000152">
    <property type="protein sequence ID" value="MEU8139078.1"/>
    <property type="molecule type" value="Genomic_DNA"/>
</dbReference>